<name>A0AA44IIA7_PARBF</name>
<evidence type="ECO:0000256" key="5">
    <source>
        <dbReference type="NCBIfam" id="TIGR02228"/>
    </source>
</evidence>
<evidence type="ECO:0000313" key="8">
    <source>
        <dbReference type="Proteomes" id="UP000573963"/>
    </source>
</evidence>
<reference evidence="7 8" key="1">
    <citation type="submission" date="2020-04" db="EMBL/GenBank/DDBJ databases">
        <authorList>
            <person name="Hitch T.C.A."/>
            <person name="Wylensek D."/>
            <person name="Clavel T."/>
        </authorList>
    </citation>
    <scope>NUCLEOTIDE SEQUENCE [LARGE SCALE GENOMIC DNA]</scope>
    <source>
        <strain evidence="7 8">Med78_4-601-WT-2</strain>
    </source>
</reference>
<dbReference type="Gene3D" id="2.10.109.10">
    <property type="entry name" value="Umud Fragment, subunit A"/>
    <property type="match status" value="1"/>
</dbReference>
<dbReference type="InterPro" id="IPR001733">
    <property type="entry name" value="Peptidase_S26B"/>
</dbReference>
<dbReference type="GO" id="GO:0009003">
    <property type="term" value="F:signal peptidase activity"/>
    <property type="evidence" value="ECO:0007669"/>
    <property type="project" value="UniProtKB-EC"/>
</dbReference>
<gene>
    <name evidence="7" type="ORF">HF875_14040</name>
</gene>
<dbReference type="SUPFAM" id="SSF51306">
    <property type="entry name" value="LexA/Signal peptidase"/>
    <property type="match status" value="1"/>
</dbReference>
<keyword evidence="4 6" id="KW-0472">Membrane</keyword>
<dbReference type="PANTHER" id="PTHR10806">
    <property type="entry name" value="SIGNAL PEPTIDASE COMPLEX CATALYTIC SUBUNIT SEC11"/>
    <property type="match status" value="1"/>
</dbReference>
<evidence type="ECO:0000256" key="4">
    <source>
        <dbReference type="ARBA" id="ARBA00023136"/>
    </source>
</evidence>
<evidence type="ECO:0000256" key="2">
    <source>
        <dbReference type="ARBA" id="ARBA00022692"/>
    </source>
</evidence>
<organism evidence="7 8">
    <name type="scientific">Paraclostridium bifermentans</name>
    <name type="common">Clostridium bifermentans</name>
    <dbReference type="NCBI Taxonomy" id="1490"/>
    <lineage>
        <taxon>Bacteria</taxon>
        <taxon>Bacillati</taxon>
        <taxon>Bacillota</taxon>
        <taxon>Clostridia</taxon>
        <taxon>Peptostreptococcales</taxon>
        <taxon>Peptostreptococcaceae</taxon>
        <taxon>Paraclostridium</taxon>
    </lineage>
</organism>
<keyword evidence="3 6" id="KW-1133">Transmembrane helix</keyword>
<dbReference type="RefSeq" id="WP_168932578.1">
    <property type="nucleotide sequence ID" value="NZ_JABAFD010000010.1"/>
</dbReference>
<proteinExistence type="predicted"/>
<evidence type="ECO:0000256" key="1">
    <source>
        <dbReference type="ARBA" id="ARBA00004370"/>
    </source>
</evidence>
<feature type="transmembrane region" description="Helical" evidence="6">
    <location>
        <begin position="16"/>
        <end position="33"/>
    </location>
</feature>
<dbReference type="NCBIfam" id="TIGR02228">
    <property type="entry name" value="sigpep_I_arch"/>
    <property type="match status" value="1"/>
</dbReference>
<keyword evidence="7" id="KW-0378">Hydrolase</keyword>
<evidence type="ECO:0000256" key="6">
    <source>
        <dbReference type="SAM" id="Phobius"/>
    </source>
</evidence>
<dbReference type="CDD" id="cd06530">
    <property type="entry name" value="S26_SPase_I"/>
    <property type="match status" value="1"/>
</dbReference>
<dbReference type="GO" id="GO:0006465">
    <property type="term" value="P:signal peptide processing"/>
    <property type="evidence" value="ECO:0007669"/>
    <property type="project" value="UniProtKB-UniRule"/>
</dbReference>
<feature type="transmembrane region" description="Helical" evidence="6">
    <location>
        <begin position="147"/>
        <end position="163"/>
    </location>
</feature>
<comment type="subcellular location">
    <subcellularLocation>
        <location evidence="1">Membrane</location>
    </subcellularLocation>
</comment>
<dbReference type="Proteomes" id="UP000573963">
    <property type="component" value="Unassembled WGS sequence"/>
</dbReference>
<accession>A0AA44IIA7</accession>
<dbReference type="InterPro" id="IPR019533">
    <property type="entry name" value="Peptidase_S26"/>
</dbReference>
<dbReference type="PANTHER" id="PTHR10806:SF6">
    <property type="entry name" value="SIGNAL PEPTIDASE COMPLEX CATALYTIC SUBUNIT SEC11"/>
    <property type="match status" value="1"/>
</dbReference>
<dbReference type="InterPro" id="IPR036286">
    <property type="entry name" value="LexA/Signal_pep-like_sf"/>
</dbReference>
<dbReference type="EC" id="3.4.21.89" evidence="5"/>
<protein>
    <recommendedName>
        <fullName evidence="5">Signal peptidase I</fullName>
        <ecNumber evidence="5">3.4.21.89</ecNumber>
    </recommendedName>
</protein>
<comment type="caution">
    <text evidence="7">The sequence shown here is derived from an EMBL/GenBank/DDBJ whole genome shotgun (WGS) entry which is preliminary data.</text>
</comment>
<dbReference type="GO" id="GO:0016020">
    <property type="term" value="C:membrane"/>
    <property type="evidence" value="ECO:0007669"/>
    <property type="project" value="UniProtKB-SubCell"/>
</dbReference>
<sequence>MGESKLEVKKFDKSKIINIVVVFLITVLALNLITTKSDKMFKLIGFRSYTVLSGSMEPKFYPGDMVITQHKDKADIKVNDIVTYKDNEGVIITHRIIEETDQGYITKGDNNNVNDADILKKENIIGEVKFSIPKVGYVMNLLSNPKAIAIEMILLAVFIFFYYKD</sequence>
<dbReference type="EMBL" id="JABAFD010000010">
    <property type="protein sequence ID" value="NME10646.1"/>
    <property type="molecule type" value="Genomic_DNA"/>
</dbReference>
<dbReference type="AlphaFoldDB" id="A0AA44IIA7"/>
<evidence type="ECO:0000313" key="7">
    <source>
        <dbReference type="EMBL" id="NME10646.1"/>
    </source>
</evidence>
<dbReference type="PRINTS" id="PR00728">
    <property type="entry name" value="SIGNALPTASE"/>
</dbReference>
<keyword evidence="2 6" id="KW-0812">Transmembrane</keyword>
<dbReference type="GO" id="GO:0004252">
    <property type="term" value="F:serine-type endopeptidase activity"/>
    <property type="evidence" value="ECO:0007669"/>
    <property type="project" value="UniProtKB-UniRule"/>
</dbReference>
<evidence type="ECO:0000256" key="3">
    <source>
        <dbReference type="ARBA" id="ARBA00022989"/>
    </source>
</evidence>